<feature type="signal peptide" evidence="6">
    <location>
        <begin position="1"/>
        <end position="47"/>
    </location>
</feature>
<reference evidence="10 11" key="1">
    <citation type="submission" date="2013-03" db="EMBL/GenBank/DDBJ databases">
        <title>Salinisphaera hydrothermalis C41B8 Genome Sequencing.</title>
        <authorList>
            <person name="Li C."/>
            <person name="Lai Q."/>
            <person name="Shao Z."/>
        </authorList>
    </citation>
    <scope>NUCLEOTIDE SEQUENCE [LARGE SCALE GENOMIC DNA]</scope>
    <source>
        <strain evidence="10 11">C41B8</strain>
    </source>
</reference>
<keyword evidence="1" id="KW-0479">Metal-binding</keyword>
<feature type="compositionally biased region" description="Basic and acidic residues" evidence="5">
    <location>
        <begin position="1"/>
        <end position="15"/>
    </location>
</feature>
<evidence type="ECO:0000313" key="10">
    <source>
        <dbReference type="EMBL" id="KEZ76027.1"/>
    </source>
</evidence>
<evidence type="ECO:0000256" key="5">
    <source>
        <dbReference type="SAM" id="MobiDB-lite"/>
    </source>
</evidence>
<evidence type="ECO:0000256" key="3">
    <source>
        <dbReference type="ARBA" id="ARBA00023002"/>
    </source>
</evidence>
<keyword evidence="2 6" id="KW-0732">Signal</keyword>
<keyword evidence="3" id="KW-0560">Oxidoreductase</keyword>
<comment type="caution">
    <text evidence="10">The sequence shown here is derived from an EMBL/GenBank/DDBJ whole genome shotgun (WGS) entry which is preliminary data.</text>
</comment>
<gene>
    <name evidence="10" type="ORF">C41B8_17064</name>
</gene>
<dbReference type="PANTHER" id="PTHR11709">
    <property type="entry name" value="MULTI-COPPER OXIDASE"/>
    <property type="match status" value="1"/>
</dbReference>
<evidence type="ECO:0000256" key="6">
    <source>
        <dbReference type="SAM" id="SignalP"/>
    </source>
</evidence>
<dbReference type="AlphaFoldDB" id="A0A084IH43"/>
<organism evidence="10 11">
    <name type="scientific">Salinisphaera hydrothermalis (strain C41B8)</name>
    <dbReference type="NCBI Taxonomy" id="1304275"/>
    <lineage>
        <taxon>Bacteria</taxon>
        <taxon>Pseudomonadati</taxon>
        <taxon>Pseudomonadota</taxon>
        <taxon>Gammaproteobacteria</taxon>
        <taxon>Salinisphaerales</taxon>
        <taxon>Salinisphaeraceae</taxon>
        <taxon>Salinisphaera</taxon>
    </lineage>
</organism>
<dbReference type="eggNOG" id="COG2132">
    <property type="taxonomic scope" value="Bacteria"/>
</dbReference>
<feature type="region of interest" description="Disordered" evidence="5">
    <location>
        <begin position="1"/>
        <end position="21"/>
    </location>
</feature>
<name>A0A084IH43_SALHC</name>
<dbReference type="GO" id="GO:0005507">
    <property type="term" value="F:copper ion binding"/>
    <property type="evidence" value="ECO:0007669"/>
    <property type="project" value="InterPro"/>
</dbReference>
<dbReference type="NCBIfam" id="TIGR01409">
    <property type="entry name" value="TAT_signal_seq"/>
    <property type="match status" value="1"/>
</dbReference>
<evidence type="ECO:0000256" key="1">
    <source>
        <dbReference type="ARBA" id="ARBA00022723"/>
    </source>
</evidence>
<dbReference type="InterPro" id="IPR008972">
    <property type="entry name" value="Cupredoxin"/>
</dbReference>
<proteinExistence type="predicted"/>
<evidence type="ECO:0000259" key="8">
    <source>
        <dbReference type="Pfam" id="PF07731"/>
    </source>
</evidence>
<dbReference type="PANTHER" id="PTHR11709:SF394">
    <property type="entry name" value="FI03373P-RELATED"/>
    <property type="match status" value="1"/>
</dbReference>
<evidence type="ECO:0000259" key="9">
    <source>
        <dbReference type="Pfam" id="PF07732"/>
    </source>
</evidence>
<evidence type="ECO:0000256" key="2">
    <source>
        <dbReference type="ARBA" id="ARBA00022729"/>
    </source>
</evidence>
<keyword evidence="11" id="KW-1185">Reference proteome</keyword>
<dbReference type="RefSeq" id="WP_084189166.1">
    <property type="nucleotide sequence ID" value="NZ_APNK01000042.1"/>
</dbReference>
<feature type="compositionally biased region" description="Basic and acidic residues" evidence="5">
    <location>
        <begin position="211"/>
        <end position="241"/>
    </location>
</feature>
<feature type="domain" description="Plastocyanin-like" evidence="7">
    <location>
        <begin position="246"/>
        <end position="337"/>
    </location>
</feature>
<evidence type="ECO:0000313" key="11">
    <source>
        <dbReference type="Proteomes" id="UP000028302"/>
    </source>
</evidence>
<sequence>MTFKTDDRDNNRPDTPHSPSRRRFLQATGAAGASGLATVLLPSFAHAAAGTATAGGLPNALGPADATFHIGPALVELAPGRIVSTTGYNGQAPGPLLRLKEGRPFTMDIYNDTDVPNTIHPHGQVIPVAADGTPEEASPYVPAHGMQRIRYRPGPRGFRFQHTHIYAGEDLHRGTYTGEHGVVYIEPKDDPGRYDREVFLVTHEWEPFFTSKGEEEERVNMPPLHPDKADEEHEQGEESQHGKANGLEIGYRLFSINGKMLGHGEPIRVREGERVLFHIVNASATEHRRFALPGHTFKVVALDGNPVPHPAQVDALELGVAERIDAIVEMKNPGVWIFGSVLDEDRRRGMGIVVEYAGKSGQPQWGKPSQKPWDYTLFGSDRAPQSPDDTVKLVFGKINGGQGGFNRWTVNGKTFQQQTHPIRLDRGKRYRIVCENNNDDPHPLHLHRVAFELTNIEGKRTSGIMKDVVMIRPYGHVEFDFKAEHTGLHFFHCHNQQHLDYGFATLFDVV</sequence>
<accession>A0A084IH43</accession>
<feature type="region of interest" description="Disordered" evidence="5">
    <location>
        <begin position="211"/>
        <end position="244"/>
    </location>
</feature>
<evidence type="ECO:0000256" key="4">
    <source>
        <dbReference type="ARBA" id="ARBA00023008"/>
    </source>
</evidence>
<feature type="domain" description="Plastocyanin-like" evidence="9">
    <location>
        <begin position="83"/>
        <end position="188"/>
    </location>
</feature>
<dbReference type="InterPro" id="IPR006311">
    <property type="entry name" value="TAT_signal"/>
</dbReference>
<feature type="chain" id="PRO_5001776454" evidence="6">
    <location>
        <begin position="48"/>
        <end position="510"/>
    </location>
</feature>
<protein>
    <submittedName>
        <fullName evidence="10">Multicopper oxidase, type 2</fullName>
    </submittedName>
</protein>
<dbReference type="InterPro" id="IPR045087">
    <property type="entry name" value="Cu-oxidase_fam"/>
</dbReference>
<keyword evidence="4" id="KW-0186">Copper</keyword>
<dbReference type="PROSITE" id="PS51318">
    <property type="entry name" value="TAT"/>
    <property type="match status" value="1"/>
</dbReference>
<dbReference type="InterPro" id="IPR001117">
    <property type="entry name" value="Cu-oxidase_2nd"/>
</dbReference>
<dbReference type="InterPro" id="IPR011707">
    <property type="entry name" value="Cu-oxidase-like_N"/>
</dbReference>
<dbReference type="Gene3D" id="2.60.40.420">
    <property type="entry name" value="Cupredoxins - blue copper proteins"/>
    <property type="match status" value="3"/>
</dbReference>
<dbReference type="SUPFAM" id="SSF49503">
    <property type="entry name" value="Cupredoxins"/>
    <property type="match status" value="3"/>
</dbReference>
<dbReference type="Pfam" id="PF00394">
    <property type="entry name" value="Cu-oxidase"/>
    <property type="match status" value="1"/>
</dbReference>
<dbReference type="Pfam" id="PF07731">
    <property type="entry name" value="Cu-oxidase_2"/>
    <property type="match status" value="1"/>
</dbReference>
<dbReference type="GO" id="GO:0016491">
    <property type="term" value="F:oxidoreductase activity"/>
    <property type="evidence" value="ECO:0007669"/>
    <property type="project" value="UniProtKB-KW"/>
</dbReference>
<dbReference type="InterPro" id="IPR011706">
    <property type="entry name" value="Cu-oxidase_C"/>
</dbReference>
<dbReference type="PATRIC" id="fig|1304275.5.peg.3493"/>
<dbReference type="STRING" id="1304275.C41B8_17064"/>
<dbReference type="Proteomes" id="UP000028302">
    <property type="component" value="Unassembled WGS sequence"/>
</dbReference>
<feature type="domain" description="Plastocyanin-like" evidence="8">
    <location>
        <begin position="405"/>
        <end position="509"/>
    </location>
</feature>
<evidence type="ECO:0000259" key="7">
    <source>
        <dbReference type="Pfam" id="PF00394"/>
    </source>
</evidence>
<dbReference type="EMBL" id="APNK01000042">
    <property type="protein sequence ID" value="KEZ76027.1"/>
    <property type="molecule type" value="Genomic_DNA"/>
</dbReference>
<dbReference type="InterPro" id="IPR019546">
    <property type="entry name" value="TAT_signal_bac_arc"/>
</dbReference>
<dbReference type="OrthoDB" id="9757546at2"/>
<dbReference type="Pfam" id="PF07732">
    <property type="entry name" value="Cu-oxidase_3"/>
    <property type="match status" value="1"/>
</dbReference>